<keyword evidence="12" id="KW-0810">Translation regulation</keyword>
<dbReference type="InterPro" id="IPR011009">
    <property type="entry name" value="Kinase-like_dom_sf"/>
</dbReference>
<dbReference type="GO" id="GO:0005789">
    <property type="term" value="C:endoplasmic reticulum membrane"/>
    <property type="evidence" value="ECO:0007669"/>
    <property type="project" value="UniProtKB-SubCell"/>
</dbReference>
<evidence type="ECO:0000259" key="23">
    <source>
        <dbReference type="PROSITE" id="PS50011"/>
    </source>
</evidence>
<dbReference type="InterPro" id="IPR050339">
    <property type="entry name" value="CC_SR_Kinase"/>
</dbReference>
<keyword evidence="16" id="KW-0325">Glycoprotein</keyword>
<dbReference type="InterPro" id="IPR008271">
    <property type="entry name" value="Ser/Thr_kinase_AS"/>
</dbReference>
<evidence type="ECO:0000256" key="2">
    <source>
        <dbReference type="ARBA" id="ARBA00012513"/>
    </source>
</evidence>
<evidence type="ECO:0000256" key="8">
    <source>
        <dbReference type="ARBA" id="ARBA00022741"/>
    </source>
</evidence>
<keyword evidence="25" id="KW-1185">Reference proteome</keyword>
<evidence type="ECO:0000256" key="15">
    <source>
        <dbReference type="ARBA" id="ARBA00023136"/>
    </source>
</evidence>
<dbReference type="GO" id="GO:0005634">
    <property type="term" value="C:nucleus"/>
    <property type="evidence" value="ECO:0007669"/>
    <property type="project" value="TreeGrafter"/>
</dbReference>
<dbReference type="InterPro" id="IPR015943">
    <property type="entry name" value="WD40/YVTN_repeat-like_dom_sf"/>
</dbReference>
<feature type="binding site" evidence="20">
    <location>
        <position position="555"/>
    </location>
    <ligand>
        <name>ATP</name>
        <dbReference type="ChEBI" id="CHEBI:30616"/>
    </ligand>
</feature>
<evidence type="ECO:0000256" key="11">
    <source>
        <dbReference type="ARBA" id="ARBA00022840"/>
    </source>
</evidence>
<accession>A0A833VK59</accession>
<evidence type="ECO:0000256" key="22">
    <source>
        <dbReference type="SAM" id="SignalP"/>
    </source>
</evidence>
<evidence type="ECO:0000313" key="24">
    <source>
        <dbReference type="EMBL" id="KAF3421361.1"/>
    </source>
</evidence>
<dbReference type="Gene3D" id="2.130.10.10">
    <property type="entry name" value="YVTN repeat-like/Quinoprotein amine dehydrogenase"/>
    <property type="match status" value="1"/>
</dbReference>
<evidence type="ECO:0000256" key="14">
    <source>
        <dbReference type="ARBA" id="ARBA00023016"/>
    </source>
</evidence>
<proteinExistence type="inferred from homology"/>
<feature type="compositionally biased region" description="Basic and acidic residues" evidence="21">
    <location>
        <begin position="719"/>
        <end position="730"/>
    </location>
</feature>
<dbReference type="Gene3D" id="1.10.510.10">
    <property type="entry name" value="Transferase(Phosphotransferase) domain 1"/>
    <property type="match status" value="1"/>
</dbReference>
<reference evidence="24" key="1">
    <citation type="submission" date="2019-11" db="EMBL/GenBank/DDBJ databases">
        <title>The nuclear and mitochondrial genomes of Frieseomelitta varia - a highly eusocial stingless bee (Meliponini) with a permanently sterile worker caste.</title>
        <authorList>
            <person name="Freitas F.C.P."/>
            <person name="Lourenco A.P."/>
            <person name="Nunes F.M.F."/>
            <person name="Paschoal A.R."/>
            <person name="Abreu F.C.P."/>
            <person name="Barbin F.O."/>
            <person name="Bataglia L."/>
            <person name="Cardoso-Junior C.A.M."/>
            <person name="Cervoni M.S."/>
            <person name="Silva S.R."/>
            <person name="Dalarmi F."/>
            <person name="Del Lama M.A."/>
            <person name="Depintor T.S."/>
            <person name="Ferreira K.M."/>
            <person name="Goria P.S."/>
            <person name="Jaskot M.C."/>
            <person name="Lago D.C."/>
            <person name="Luna-Lucena D."/>
            <person name="Moda L.M."/>
            <person name="Nascimento L."/>
            <person name="Pedrino M."/>
            <person name="Rabico F.O."/>
            <person name="Sanches F.C."/>
            <person name="Santos D.E."/>
            <person name="Santos C.G."/>
            <person name="Vieira J."/>
            <person name="Lopes T.F."/>
            <person name="Barchuk A.R."/>
            <person name="Hartfelder K."/>
            <person name="Simoes Z.L.P."/>
            <person name="Bitondi M.M.G."/>
            <person name="Pinheiro D.G."/>
        </authorList>
    </citation>
    <scope>NUCLEOTIDE SEQUENCE</scope>
    <source>
        <strain evidence="24">USP_RPSP 00005682</strain>
        <tissue evidence="24">Whole individual</tissue>
    </source>
</reference>
<feature type="domain" description="Protein kinase" evidence="23">
    <location>
        <begin position="526"/>
        <end position="950"/>
    </location>
</feature>
<dbReference type="PROSITE" id="PS50011">
    <property type="entry name" value="PROTEIN_KINASE_DOM"/>
    <property type="match status" value="1"/>
</dbReference>
<evidence type="ECO:0000256" key="5">
    <source>
        <dbReference type="ARBA" id="ARBA00022679"/>
    </source>
</evidence>
<feature type="compositionally biased region" description="Polar residues" evidence="21">
    <location>
        <begin position="735"/>
        <end position="744"/>
    </location>
</feature>
<keyword evidence="14" id="KW-0346">Stress response</keyword>
<evidence type="ECO:0000256" key="6">
    <source>
        <dbReference type="ARBA" id="ARBA00022692"/>
    </source>
</evidence>
<evidence type="ECO:0000256" key="7">
    <source>
        <dbReference type="ARBA" id="ARBA00022729"/>
    </source>
</evidence>
<comment type="subcellular location">
    <subcellularLocation>
        <location evidence="1">Endoplasmic reticulum membrane</location>
        <topology evidence="1">Single-pass type I membrane protein</topology>
    </subcellularLocation>
</comment>
<dbReference type="InterPro" id="IPR011047">
    <property type="entry name" value="Quinoprotein_ADH-like_sf"/>
</dbReference>
<name>A0A833VK59_9HYME</name>
<dbReference type="Gene3D" id="3.30.200.20">
    <property type="entry name" value="Phosphorylase Kinase, domain 1"/>
    <property type="match status" value="1"/>
</dbReference>
<evidence type="ECO:0000256" key="19">
    <source>
        <dbReference type="ARBA" id="ARBA00041500"/>
    </source>
</evidence>
<evidence type="ECO:0000256" key="12">
    <source>
        <dbReference type="ARBA" id="ARBA00022845"/>
    </source>
</evidence>
<dbReference type="EC" id="2.7.11.1" evidence="2"/>
<keyword evidence="17" id="KW-0834">Unfolded protein response</keyword>
<dbReference type="FunFam" id="3.30.200.20:FF:000193">
    <property type="entry name" value="Eukaryotic translation initiation factor 2-alpha kinase 3"/>
    <property type="match status" value="1"/>
</dbReference>
<feature type="signal peptide" evidence="22">
    <location>
        <begin position="1"/>
        <end position="26"/>
    </location>
</feature>
<evidence type="ECO:0000256" key="13">
    <source>
        <dbReference type="ARBA" id="ARBA00022989"/>
    </source>
</evidence>
<sequence>MSFTRLWGLTLHLLLTILFTSPSISSGDLKDLTLCDRKSSRSLLFVSTLDGRISALDANNLGKEQWTLEFNEGSMLSSNIHHRELNNNGKWVRLIPSLSGGLYQFDEENLEAVPITASQLLHSSFRYSDDLVFSGGKEVKSYGKYFKNEMEFELLLGVSSITGKILYECGINGCVNITDGETYIEQEILIVQRFQQTVRAVEPRTGIEKWNFSVGQHNLVLVPQSDIYCQNEVTPRDLDIEIKVIVPDGLIWAVNRNDPTVKLWQHKFDSPIVTIWREDSSSKDNEHNNLKEINLFDSTQWSWGTDFSVSPALYLGMHNRQLYVQENTELKSLDASPRYMQHTKYPWQPYPAIGNAIKKSLLDRSVNVNKEDDMLFEITDAQSTTALSILYNSEYINGNGFYLYSTNQLELDNNKQCNRTPNLMLIEKERKSFRGNYTQEEDEDTPVQVIIVSLWYWWYEVLIISITTAVLLNFMLTQRLLNATTVAKDAVYPPLIVERHIETNKNNQPTDEKEIDSFKSRYLTDFEPVDCLGKGGYGIVFEAKNKIDDCNYAIKRIALPNSTYSRERVMREVKALAKLDHQNIVRYFNAWLECPPVGWQEKHDPQWINKIPKSSHLDFTSEEIHMETKMNNSVCINVSQTDQSSIDSACEAHELDNDLDEDSFIVFEKSQLVTRDENVNISNSTTESSDLSHSSNKVEETLSRIANSSHSESILFKDTNSKTSEKEEKKKRQRSFSLDLNNKSSTRKSPKMFLYIQMQLCQRLSLREWLKMQSMRDYRHVLHIFHQIVDAVEYVHLQGLIHRDLKPSNIFFSFDNKIKVGDFGLVTAIAEGYNEAHTPSSENEDVTLKSSLHTAYVGTHLYMSPEQINGQGYNYKVDIYSLGIILFELLIPFVTEMERVDVLRNLRKSVFPNNFSHDYPNEYNLLAMMLDENPSKRPTTLGIKARPPLLNYEIANGLNMDEDTKWHFELPLLTRHSSVIINSSSE</sequence>
<dbReference type="Pfam" id="PF00069">
    <property type="entry name" value="Pkinase"/>
    <property type="match status" value="2"/>
</dbReference>
<dbReference type="InterPro" id="IPR017441">
    <property type="entry name" value="Protein_kinase_ATP_BS"/>
</dbReference>
<dbReference type="PROSITE" id="PS00107">
    <property type="entry name" value="PROTEIN_KINASE_ATP"/>
    <property type="match status" value="1"/>
</dbReference>
<dbReference type="GO" id="GO:0004694">
    <property type="term" value="F:eukaryotic translation initiation factor 2alpha kinase activity"/>
    <property type="evidence" value="ECO:0007669"/>
    <property type="project" value="TreeGrafter"/>
</dbReference>
<dbReference type="InterPro" id="IPR000719">
    <property type="entry name" value="Prot_kinase_dom"/>
</dbReference>
<keyword evidence="3" id="KW-0723">Serine/threonine-protein kinase</keyword>
<evidence type="ECO:0000313" key="25">
    <source>
        <dbReference type="Proteomes" id="UP000655588"/>
    </source>
</evidence>
<evidence type="ECO:0000256" key="17">
    <source>
        <dbReference type="ARBA" id="ARBA00023230"/>
    </source>
</evidence>
<evidence type="ECO:0000256" key="18">
    <source>
        <dbReference type="ARBA" id="ARBA00037982"/>
    </source>
</evidence>
<keyword evidence="11 20" id="KW-0067">ATP-binding</keyword>
<keyword evidence="5" id="KW-0808">Transferase</keyword>
<feature type="compositionally biased region" description="Low complexity" evidence="21">
    <location>
        <begin position="682"/>
        <end position="695"/>
    </location>
</feature>
<keyword evidence="4" id="KW-0597">Phosphoprotein</keyword>
<keyword evidence="9" id="KW-0418">Kinase</keyword>
<dbReference type="SMART" id="SM00220">
    <property type="entry name" value="S_TKc"/>
    <property type="match status" value="1"/>
</dbReference>
<evidence type="ECO:0000256" key="9">
    <source>
        <dbReference type="ARBA" id="ARBA00022777"/>
    </source>
</evidence>
<dbReference type="EMBL" id="WNWW01000873">
    <property type="protein sequence ID" value="KAF3421361.1"/>
    <property type="molecule type" value="Genomic_DNA"/>
</dbReference>
<organism evidence="24 25">
    <name type="scientific">Frieseomelitta varia</name>
    <dbReference type="NCBI Taxonomy" id="561572"/>
    <lineage>
        <taxon>Eukaryota</taxon>
        <taxon>Metazoa</taxon>
        <taxon>Ecdysozoa</taxon>
        <taxon>Arthropoda</taxon>
        <taxon>Hexapoda</taxon>
        <taxon>Insecta</taxon>
        <taxon>Pterygota</taxon>
        <taxon>Neoptera</taxon>
        <taxon>Endopterygota</taxon>
        <taxon>Hymenoptera</taxon>
        <taxon>Apocrita</taxon>
        <taxon>Aculeata</taxon>
        <taxon>Apoidea</taxon>
        <taxon>Anthophila</taxon>
        <taxon>Apidae</taxon>
        <taxon>Frieseomelitta</taxon>
    </lineage>
</organism>
<keyword evidence="6" id="KW-0812">Transmembrane</keyword>
<keyword evidence="7 22" id="KW-0732">Signal</keyword>
<gene>
    <name evidence="24" type="ORF">E2986_08271</name>
</gene>
<feature type="chain" id="PRO_5032373329" description="non-specific serine/threonine protein kinase" evidence="22">
    <location>
        <begin position="27"/>
        <end position="986"/>
    </location>
</feature>
<feature type="region of interest" description="Disordered" evidence="21">
    <location>
        <begin position="716"/>
        <end position="744"/>
    </location>
</feature>
<protein>
    <recommendedName>
        <fullName evidence="2">non-specific serine/threonine protein kinase</fullName>
        <ecNumber evidence="2">2.7.11.1</ecNumber>
    </recommendedName>
    <alternativeName>
        <fullName evidence="19">PRKR-like endoplasmic reticulum kinase</fullName>
    </alternativeName>
</protein>
<evidence type="ECO:0000256" key="3">
    <source>
        <dbReference type="ARBA" id="ARBA00022527"/>
    </source>
</evidence>
<feature type="region of interest" description="Disordered" evidence="21">
    <location>
        <begin position="678"/>
        <end position="703"/>
    </location>
</feature>
<keyword evidence="15" id="KW-0472">Membrane</keyword>
<comment type="caution">
    <text evidence="24">The sequence shown here is derived from an EMBL/GenBank/DDBJ whole genome shotgun (WGS) entry which is preliminary data.</text>
</comment>
<dbReference type="GO" id="GO:0006986">
    <property type="term" value="P:response to unfolded protein"/>
    <property type="evidence" value="ECO:0007669"/>
    <property type="project" value="UniProtKB-KW"/>
</dbReference>
<dbReference type="FunFam" id="1.10.510.10:FF:000251">
    <property type="entry name" value="eukaryotic translation initiation factor 2-alpha kinase 3"/>
    <property type="match status" value="1"/>
</dbReference>
<evidence type="ECO:0000256" key="10">
    <source>
        <dbReference type="ARBA" id="ARBA00022824"/>
    </source>
</evidence>
<evidence type="ECO:0000256" key="16">
    <source>
        <dbReference type="ARBA" id="ARBA00023180"/>
    </source>
</evidence>
<dbReference type="PANTHER" id="PTHR11042:SF91">
    <property type="entry name" value="EUKARYOTIC TRANSLATION INITIATION FACTOR 2-ALPHA KINASE"/>
    <property type="match status" value="1"/>
</dbReference>
<evidence type="ECO:0000256" key="20">
    <source>
        <dbReference type="PROSITE-ProRule" id="PRU10141"/>
    </source>
</evidence>
<dbReference type="SUPFAM" id="SSF56112">
    <property type="entry name" value="Protein kinase-like (PK-like)"/>
    <property type="match status" value="1"/>
</dbReference>
<dbReference type="PANTHER" id="PTHR11042">
    <property type="entry name" value="EUKARYOTIC TRANSLATION INITIATION FACTOR 2-ALPHA KINASE EIF2-ALPHA KINASE -RELATED"/>
    <property type="match status" value="1"/>
</dbReference>
<keyword evidence="13" id="KW-1133">Transmembrane helix</keyword>
<keyword evidence="8 20" id="KW-0547">Nucleotide-binding</keyword>
<evidence type="ECO:0000256" key="21">
    <source>
        <dbReference type="SAM" id="MobiDB-lite"/>
    </source>
</evidence>
<dbReference type="Proteomes" id="UP000655588">
    <property type="component" value="Unassembled WGS sequence"/>
</dbReference>
<dbReference type="SUPFAM" id="SSF50998">
    <property type="entry name" value="Quinoprotein alcohol dehydrogenase-like"/>
    <property type="match status" value="1"/>
</dbReference>
<evidence type="ECO:0000256" key="4">
    <source>
        <dbReference type="ARBA" id="ARBA00022553"/>
    </source>
</evidence>
<keyword evidence="10" id="KW-0256">Endoplasmic reticulum</keyword>
<comment type="similarity">
    <text evidence="18">Belongs to the protein kinase superfamily. Ser/Thr protein kinase family. GCN2 subfamily.</text>
</comment>
<dbReference type="AlphaFoldDB" id="A0A833VK59"/>
<evidence type="ECO:0000256" key="1">
    <source>
        <dbReference type="ARBA" id="ARBA00004115"/>
    </source>
</evidence>
<dbReference type="GO" id="GO:0005524">
    <property type="term" value="F:ATP binding"/>
    <property type="evidence" value="ECO:0007669"/>
    <property type="project" value="UniProtKB-UniRule"/>
</dbReference>
<dbReference type="PROSITE" id="PS00108">
    <property type="entry name" value="PROTEIN_KINASE_ST"/>
    <property type="match status" value="1"/>
</dbReference>